<reference evidence="5 6" key="1">
    <citation type="submission" date="2020-11" db="EMBL/GenBank/DDBJ databases">
        <title>Enhanced detection system for hospital associated transmission using whole genome sequencing surveillance.</title>
        <authorList>
            <person name="Harrison L.H."/>
            <person name="Van Tyne D."/>
            <person name="Marsh J.W."/>
            <person name="Griffith M.P."/>
            <person name="Snyder D.J."/>
            <person name="Cooper V.S."/>
            <person name="Mustapha M."/>
        </authorList>
    </citation>
    <scope>NUCLEOTIDE SEQUENCE [LARGE SCALE GENOMIC DNA]</scope>
    <source>
        <strain evidence="5 6">CB00117</strain>
    </source>
</reference>
<keyword evidence="2 4" id="KW-0808">Transferase</keyword>
<protein>
    <submittedName>
        <fullName evidence="5">Glycerate 2-kinase</fullName>
        <ecNumber evidence="5">2.7.1.165</ecNumber>
    </submittedName>
</protein>
<organism evidence="5 6">
    <name type="scientific">Citrobacter sedlakii</name>
    <dbReference type="NCBI Taxonomy" id="67826"/>
    <lineage>
        <taxon>Bacteria</taxon>
        <taxon>Pseudomonadati</taxon>
        <taxon>Pseudomonadota</taxon>
        <taxon>Gammaproteobacteria</taxon>
        <taxon>Enterobacterales</taxon>
        <taxon>Enterobacteriaceae</taxon>
        <taxon>Citrobacter</taxon>
        <taxon>Citrobacter freundii complex</taxon>
    </lineage>
</organism>
<evidence type="ECO:0000256" key="3">
    <source>
        <dbReference type="ARBA" id="ARBA00022777"/>
    </source>
</evidence>
<accession>A0ABS0ZUK0</accession>
<dbReference type="InterPro" id="IPR004381">
    <property type="entry name" value="Glycerate_kinase"/>
</dbReference>
<evidence type="ECO:0000256" key="1">
    <source>
        <dbReference type="ARBA" id="ARBA00006284"/>
    </source>
</evidence>
<proteinExistence type="inferred from homology"/>
<dbReference type="PIRSF" id="PIRSF006078">
    <property type="entry name" value="GlxK"/>
    <property type="match status" value="1"/>
</dbReference>
<dbReference type="InterPro" id="IPR018193">
    <property type="entry name" value="Glyc_kinase_flavodox-like_fold"/>
</dbReference>
<name>A0ABS0ZUK0_9ENTR</name>
<dbReference type="EMBL" id="JADWND010000007">
    <property type="protein sequence ID" value="MBJ8382481.1"/>
    <property type="molecule type" value="Genomic_DNA"/>
</dbReference>
<comment type="caution">
    <text evidence="5">The sequence shown here is derived from an EMBL/GenBank/DDBJ whole genome shotgun (WGS) entry which is preliminary data.</text>
</comment>
<dbReference type="InterPro" id="IPR018197">
    <property type="entry name" value="Glycerate_kinase_RE-like"/>
</dbReference>
<comment type="similarity">
    <text evidence="1 4">Belongs to the glycerate kinase type-1 family.</text>
</comment>
<dbReference type="Gene3D" id="3.40.50.10350">
    <property type="entry name" value="Glycerate kinase, domain 1"/>
    <property type="match status" value="1"/>
</dbReference>
<dbReference type="GO" id="GO:0043798">
    <property type="term" value="F:glycerate 2-kinase activity"/>
    <property type="evidence" value="ECO:0007669"/>
    <property type="project" value="UniProtKB-EC"/>
</dbReference>
<evidence type="ECO:0000256" key="2">
    <source>
        <dbReference type="ARBA" id="ARBA00022679"/>
    </source>
</evidence>
<dbReference type="SUPFAM" id="SSF110738">
    <property type="entry name" value="Glycerate kinase I"/>
    <property type="match status" value="1"/>
</dbReference>
<dbReference type="Pfam" id="PF02595">
    <property type="entry name" value="Gly_kinase"/>
    <property type="match status" value="1"/>
</dbReference>
<keyword evidence="3 4" id="KW-0418">Kinase</keyword>
<evidence type="ECO:0000256" key="4">
    <source>
        <dbReference type="PIRNR" id="PIRNR006078"/>
    </source>
</evidence>
<sequence length="381" mass="39196">MKIVIAPDSYKESLSASEVAQAIEKGFREIFPDAQYVSVPVADGGEGTVEAMIAATQGTEHSAWVTGPLGEKVNANWGMSGDGKTAFIEMAAASGLALVPPEKRNPLITTSRGTGELILQALESGARNIIIGIGGSATNDGGAGMIQALGAKLCDANGTEIGYGGGSLNSLNAIDISGLDPRLRACTIRVACDVTNPLVGEKGASRIFGPQKGATEALIVELDANLAHYADIIKKSLRVDVREVPGAGAAGGMGAALMAFLGAELKSGIEIVTQALNLEEHIHDCTLVVTGEGRIDSQSIHGKVPVGVASVAKKYHKPVIGIAGSLTRDVAVVHQHGIDAVFSVLSSIGTLEEAFRGAFDNIYRASRNIAATLAMGMRSAG</sequence>
<dbReference type="PANTHER" id="PTHR21599">
    <property type="entry name" value="GLYCERATE KINASE"/>
    <property type="match status" value="1"/>
</dbReference>
<evidence type="ECO:0000313" key="6">
    <source>
        <dbReference type="Proteomes" id="UP000746649"/>
    </source>
</evidence>
<dbReference type="EC" id="2.7.1.165" evidence="5"/>
<dbReference type="PANTHER" id="PTHR21599:SF7">
    <property type="entry name" value="GLYCERATE 2-KINASE"/>
    <property type="match status" value="1"/>
</dbReference>
<dbReference type="RefSeq" id="WP_042291772.1">
    <property type="nucleotide sequence ID" value="NZ_CABLBY010000015.1"/>
</dbReference>
<dbReference type="Gene3D" id="3.90.1510.10">
    <property type="entry name" value="Glycerate kinase, domain 2"/>
    <property type="match status" value="1"/>
</dbReference>
<gene>
    <name evidence="5" type="primary">garK</name>
    <name evidence="5" type="ORF">I6M88_16085</name>
</gene>
<dbReference type="InterPro" id="IPR036129">
    <property type="entry name" value="Glycerate_kinase_sf"/>
</dbReference>
<evidence type="ECO:0000313" key="5">
    <source>
        <dbReference type="EMBL" id="MBJ8382481.1"/>
    </source>
</evidence>
<dbReference type="Proteomes" id="UP000746649">
    <property type="component" value="Unassembled WGS sequence"/>
</dbReference>
<dbReference type="NCBIfam" id="NF007668">
    <property type="entry name" value="PRK10342.1"/>
    <property type="match status" value="1"/>
</dbReference>
<keyword evidence="6" id="KW-1185">Reference proteome</keyword>
<dbReference type="NCBIfam" id="TIGR00045">
    <property type="entry name" value="glycerate kinase"/>
    <property type="match status" value="1"/>
</dbReference>